<feature type="non-terminal residue" evidence="2">
    <location>
        <position position="195"/>
    </location>
</feature>
<dbReference type="Proteomes" id="UP000885806">
    <property type="component" value="Unassembled WGS sequence"/>
</dbReference>
<gene>
    <name evidence="2" type="ORF">ENK01_04820</name>
</gene>
<comment type="caution">
    <text evidence="2">The sequence shown here is derived from an EMBL/GenBank/DDBJ whole genome shotgun (WGS) entry which is preliminary data.</text>
</comment>
<name>A0A7V5NXU1_9PROT</name>
<feature type="signal peptide" evidence="1">
    <location>
        <begin position="1"/>
        <end position="36"/>
    </location>
</feature>
<dbReference type="EMBL" id="DROP01000323">
    <property type="protein sequence ID" value="HHI89259.1"/>
    <property type="molecule type" value="Genomic_DNA"/>
</dbReference>
<evidence type="ECO:0000313" key="2">
    <source>
        <dbReference type="EMBL" id="HHI89259.1"/>
    </source>
</evidence>
<keyword evidence="2" id="KW-0645">Protease</keyword>
<reference evidence="2" key="1">
    <citation type="journal article" date="2020" name="mSystems">
        <title>Genome- and Community-Level Interaction Insights into Carbon Utilization and Element Cycling Functions of Hydrothermarchaeota in Hydrothermal Sediment.</title>
        <authorList>
            <person name="Zhou Z."/>
            <person name="Liu Y."/>
            <person name="Xu W."/>
            <person name="Pan J."/>
            <person name="Luo Z.H."/>
            <person name="Li M."/>
        </authorList>
    </citation>
    <scope>NUCLEOTIDE SEQUENCE [LARGE SCALE GENOMIC DNA]</scope>
    <source>
        <strain evidence="2">HyVt-538</strain>
    </source>
</reference>
<dbReference type="Gene3D" id="2.60.40.1120">
    <property type="entry name" value="Carboxypeptidase-like, regulatory domain"/>
    <property type="match status" value="1"/>
</dbReference>
<keyword evidence="1" id="KW-0732">Signal</keyword>
<sequence length="195" mass="20814">MTNKYKSFKTSLHYTSVLSGVILATSLTLMSAPAMAQGQTGSISGYATTADGTALAGVRIEATSPYLPRPRITTTGSNGRYQLPLLPPGNYTLKFRAPDGTTTERSAKVLLQQKIKVNVTLGQKIDQVVARGTRIRVDSGHASLKDSLGTDAIEGVPVGQDYRDLLKLIPGVQYTEDTVRGPSAGGHGQDNIYQF</sequence>
<keyword evidence="2" id="KW-0378">Hydrolase</keyword>
<evidence type="ECO:0000256" key="1">
    <source>
        <dbReference type="SAM" id="SignalP"/>
    </source>
</evidence>
<dbReference type="AlphaFoldDB" id="A0A7V5NXU1"/>
<dbReference type="GO" id="GO:0030246">
    <property type="term" value="F:carbohydrate binding"/>
    <property type="evidence" value="ECO:0007669"/>
    <property type="project" value="InterPro"/>
</dbReference>
<organism evidence="2">
    <name type="scientific">Hellea balneolensis</name>
    <dbReference type="NCBI Taxonomy" id="287478"/>
    <lineage>
        <taxon>Bacteria</taxon>
        <taxon>Pseudomonadati</taxon>
        <taxon>Pseudomonadota</taxon>
        <taxon>Alphaproteobacteria</taxon>
        <taxon>Maricaulales</taxon>
        <taxon>Robiginitomaculaceae</taxon>
        <taxon>Hellea</taxon>
    </lineage>
</organism>
<dbReference type="InterPro" id="IPR013784">
    <property type="entry name" value="Carb-bd-like_fold"/>
</dbReference>
<dbReference type="SUPFAM" id="SSF49452">
    <property type="entry name" value="Starch-binding domain-like"/>
    <property type="match status" value="1"/>
</dbReference>
<accession>A0A7V5NXU1</accession>
<feature type="chain" id="PRO_5030683688" evidence="1">
    <location>
        <begin position="37"/>
        <end position="195"/>
    </location>
</feature>
<dbReference type="Pfam" id="PF13620">
    <property type="entry name" value="CarboxypepD_reg"/>
    <property type="match status" value="1"/>
</dbReference>
<protein>
    <submittedName>
        <fullName evidence="2">Carboxypeptidase regulatory-like domain-containing protein</fullName>
    </submittedName>
</protein>
<proteinExistence type="predicted"/>
<dbReference type="GO" id="GO:0004180">
    <property type="term" value="F:carboxypeptidase activity"/>
    <property type="evidence" value="ECO:0007669"/>
    <property type="project" value="UniProtKB-KW"/>
</dbReference>
<keyword evidence="2" id="KW-0121">Carboxypeptidase</keyword>